<evidence type="ECO:0000256" key="1">
    <source>
        <dbReference type="ARBA" id="ARBA00001163"/>
    </source>
</evidence>
<keyword evidence="6 9" id="KW-0456">Lyase</keyword>
<sequence length="214" mass="23301">MQWTIKRSITTLAVLSVFTVVNANAIGQSPAPQPAQKASANAARTTYSIAQLNAMSDAQFVQALGGVYEHSPWVAERVASQRPFASADALRAAMRHVVERAGEAQQVTLVRAHPELAGKAAERGEMTAASTSEQGGAGLNQLTPEELVRLQGLNARYSEKFGFPFVMAVRGYDRQAIFDAMTKRLNNDRDTELRNALEQINRVVSFRLNDLISG</sequence>
<reference evidence="9 10" key="1">
    <citation type="submission" date="2020-04" db="EMBL/GenBank/DDBJ databases">
        <title>Ralstonia insidiosa genome sequencing and assembly.</title>
        <authorList>
            <person name="Martins R.C.R."/>
            <person name="Perdigao-Neto L.V."/>
            <person name="Levin A.S.S."/>
            <person name="Costa S.F."/>
        </authorList>
    </citation>
    <scope>NUCLEOTIDE SEQUENCE [LARGE SCALE GENOMIC DNA]</scope>
    <source>
        <strain evidence="9 10">5047</strain>
    </source>
</reference>
<keyword evidence="7" id="KW-0732">Signal</keyword>
<dbReference type="Gene3D" id="1.10.3330.10">
    <property type="entry name" value="Oxo-4-hydroxy-4-carboxy-5-ureidoimidazoline decarboxylase"/>
    <property type="match status" value="1"/>
</dbReference>
<dbReference type="Pfam" id="PF09349">
    <property type="entry name" value="OHCU_decarbox"/>
    <property type="match status" value="1"/>
</dbReference>
<comment type="catalytic activity">
    <reaction evidence="1">
        <text>5-hydroxy-2-oxo-4-ureido-2,5-dihydro-1H-imidazole-5-carboxylate + H(+) = (S)-allantoin + CO2</text>
        <dbReference type="Rhea" id="RHEA:26301"/>
        <dbReference type="ChEBI" id="CHEBI:15378"/>
        <dbReference type="ChEBI" id="CHEBI:15678"/>
        <dbReference type="ChEBI" id="CHEBI:16526"/>
        <dbReference type="ChEBI" id="CHEBI:58639"/>
        <dbReference type="EC" id="4.1.1.97"/>
    </reaction>
</comment>
<dbReference type="InterPro" id="IPR018020">
    <property type="entry name" value="OHCU_decarboxylase"/>
</dbReference>
<feature type="chain" id="PRO_5032646593" description="2-oxo-4-hydroxy-4-carboxy-5-ureidoimidazoline decarboxylase" evidence="7">
    <location>
        <begin position="24"/>
        <end position="214"/>
    </location>
</feature>
<evidence type="ECO:0000256" key="5">
    <source>
        <dbReference type="ARBA" id="ARBA00022793"/>
    </source>
</evidence>
<dbReference type="SUPFAM" id="SSF158694">
    <property type="entry name" value="UraD-Like"/>
    <property type="match status" value="1"/>
</dbReference>
<feature type="signal peptide" evidence="7">
    <location>
        <begin position="1"/>
        <end position="23"/>
    </location>
</feature>
<comment type="pathway">
    <text evidence="2">Purine metabolism; urate degradation; (S)-allantoin from urate: step 3/3.</text>
</comment>
<proteinExistence type="predicted"/>
<dbReference type="InterPro" id="IPR036778">
    <property type="entry name" value="OHCU_decarboxylase_sf"/>
</dbReference>
<protein>
    <recommendedName>
        <fullName evidence="3">2-oxo-4-hydroxy-4-carboxy-5-ureidoimidazoline decarboxylase</fullName>
        <ecNumber evidence="3">4.1.1.97</ecNumber>
    </recommendedName>
</protein>
<dbReference type="PANTHER" id="PTHR43466:SF1">
    <property type="entry name" value="2-OXO-4-HYDROXY-4-CARBOXY-5-UREIDOIMIDAZOLINE DECARBOXYLASE-RELATED"/>
    <property type="match status" value="1"/>
</dbReference>
<evidence type="ECO:0000313" key="10">
    <source>
        <dbReference type="Proteomes" id="UP000575469"/>
    </source>
</evidence>
<evidence type="ECO:0000256" key="7">
    <source>
        <dbReference type="SAM" id="SignalP"/>
    </source>
</evidence>
<evidence type="ECO:0000256" key="2">
    <source>
        <dbReference type="ARBA" id="ARBA00004754"/>
    </source>
</evidence>
<dbReference type="Proteomes" id="UP000575469">
    <property type="component" value="Unassembled WGS sequence"/>
</dbReference>
<name>A0A848P0M9_9RALS</name>
<dbReference type="GO" id="GO:0006144">
    <property type="term" value="P:purine nucleobase metabolic process"/>
    <property type="evidence" value="ECO:0007669"/>
    <property type="project" value="UniProtKB-KW"/>
</dbReference>
<organism evidence="9 10">
    <name type="scientific">Ralstonia insidiosa</name>
    <dbReference type="NCBI Taxonomy" id="190721"/>
    <lineage>
        <taxon>Bacteria</taxon>
        <taxon>Pseudomonadati</taxon>
        <taxon>Pseudomonadota</taxon>
        <taxon>Betaproteobacteria</taxon>
        <taxon>Burkholderiales</taxon>
        <taxon>Burkholderiaceae</taxon>
        <taxon>Ralstonia</taxon>
    </lineage>
</organism>
<gene>
    <name evidence="9" type="primary">uraD</name>
    <name evidence="9" type="ORF">HGR00_14390</name>
</gene>
<feature type="domain" description="Oxo-4-hydroxy-4-carboxy-5-ureidoimidazoline decarboxylase" evidence="8">
    <location>
        <begin position="53"/>
        <end position="209"/>
    </location>
</feature>
<dbReference type="GO" id="GO:0019628">
    <property type="term" value="P:urate catabolic process"/>
    <property type="evidence" value="ECO:0007669"/>
    <property type="project" value="UniProtKB-UniPathway"/>
</dbReference>
<keyword evidence="4" id="KW-0659">Purine metabolism</keyword>
<dbReference type="InterPro" id="IPR017580">
    <property type="entry name" value="OHCU_decarboxylase-1"/>
</dbReference>
<dbReference type="NCBIfam" id="TIGR03164">
    <property type="entry name" value="UHCUDC"/>
    <property type="match status" value="1"/>
</dbReference>
<dbReference type="UniPathway" id="UPA00394">
    <property type="reaction ID" value="UER00652"/>
</dbReference>
<comment type="caution">
    <text evidence="9">The sequence shown here is derived from an EMBL/GenBank/DDBJ whole genome shotgun (WGS) entry which is preliminary data.</text>
</comment>
<accession>A0A848P0M9</accession>
<evidence type="ECO:0000256" key="4">
    <source>
        <dbReference type="ARBA" id="ARBA00022631"/>
    </source>
</evidence>
<dbReference type="EMBL" id="JABBZM010000012">
    <property type="protein sequence ID" value="NMV39099.1"/>
    <property type="molecule type" value="Genomic_DNA"/>
</dbReference>
<evidence type="ECO:0000256" key="6">
    <source>
        <dbReference type="ARBA" id="ARBA00023239"/>
    </source>
</evidence>
<evidence type="ECO:0000259" key="8">
    <source>
        <dbReference type="Pfam" id="PF09349"/>
    </source>
</evidence>
<dbReference type="AlphaFoldDB" id="A0A848P0M9"/>
<evidence type="ECO:0000313" key="9">
    <source>
        <dbReference type="EMBL" id="NMV39099.1"/>
    </source>
</evidence>
<evidence type="ECO:0000256" key="3">
    <source>
        <dbReference type="ARBA" id="ARBA00012257"/>
    </source>
</evidence>
<dbReference type="GO" id="GO:0051997">
    <property type="term" value="F:2-oxo-4-hydroxy-4-carboxy-5-ureidoimidazoline decarboxylase activity"/>
    <property type="evidence" value="ECO:0007669"/>
    <property type="project" value="UniProtKB-EC"/>
</dbReference>
<dbReference type="EC" id="4.1.1.97" evidence="3"/>
<dbReference type="GO" id="GO:0000255">
    <property type="term" value="P:allantoin metabolic process"/>
    <property type="evidence" value="ECO:0007669"/>
    <property type="project" value="InterPro"/>
</dbReference>
<keyword evidence="5" id="KW-0210">Decarboxylase</keyword>
<dbReference type="PANTHER" id="PTHR43466">
    <property type="entry name" value="2-OXO-4-HYDROXY-4-CARBOXY-5-UREIDOIMIDAZOLINE DECARBOXYLASE-RELATED"/>
    <property type="match status" value="1"/>
</dbReference>